<dbReference type="SMART" id="SM00220">
    <property type="entry name" value="S_TKc"/>
    <property type="match status" value="1"/>
</dbReference>
<evidence type="ECO:0000256" key="6">
    <source>
        <dbReference type="ARBA" id="ARBA00022840"/>
    </source>
</evidence>
<evidence type="ECO:0000256" key="1">
    <source>
        <dbReference type="ARBA" id="ARBA00012513"/>
    </source>
</evidence>
<gene>
    <name evidence="9" type="ORF">SLEP1_g8964</name>
</gene>
<dbReference type="EMBL" id="BPVZ01000009">
    <property type="protein sequence ID" value="GKU95630.1"/>
    <property type="molecule type" value="Genomic_DNA"/>
</dbReference>
<feature type="region of interest" description="Disordered" evidence="7">
    <location>
        <begin position="735"/>
        <end position="760"/>
    </location>
</feature>
<evidence type="ECO:0000256" key="4">
    <source>
        <dbReference type="ARBA" id="ARBA00022741"/>
    </source>
</evidence>
<reference evidence="9 10" key="1">
    <citation type="journal article" date="2021" name="Commun. Biol.">
        <title>The genome of Shorea leprosula (Dipterocarpaceae) highlights the ecological relevance of drought in aseasonal tropical rainforests.</title>
        <authorList>
            <person name="Ng K.K.S."/>
            <person name="Kobayashi M.J."/>
            <person name="Fawcett J.A."/>
            <person name="Hatakeyama M."/>
            <person name="Paape T."/>
            <person name="Ng C.H."/>
            <person name="Ang C.C."/>
            <person name="Tnah L.H."/>
            <person name="Lee C.T."/>
            <person name="Nishiyama T."/>
            <person name="Sese J."/>
            <person name="O'Brien M.J."/>
            <person name="Copetti D."/>
            <person name="Mohd Noor M.I."/>
            <person name="Ong R.C."/>
            <person name="Putra M."/>
            <person name="Sireger I.Z."/>
            <person name="Indrioko S."/>
            <person name="Kosugi Y."/>
            <person name="Izuno A."/>
            <person name="Isagi Y."/>
            <person name="Lee S.L."/>
            <person name="Shimizu K.K."/>
        </authorList>
    </citation>
    <scope>NUCLEOTIDE SEQUENCE [LARGE SCALE GENOMIC DNA]</scope>
    <source>
        <strain evidence="9">214</strain>
    </source>
</reference>
<sequence>MPPVESEPSGLLTFPSGDVQKSWHLLGLLLCVGKPTPLPELASRCTLFPADPTLITYLCSIPGSPISLTSHYFVTLSVVGLSALNAYVARTFGLADAFSWPPILLRDSMSLFPRKRKRIEDDEDRRLVLSLKRVQYDCRTTKVHGHVTNDISRIILPINLSVMVNQGLLRPSLLAEPSAAQLSCEVKDVRDVEDEIDLNKVPEELALCEPGPELGLPARILDRECDIKEEVNTCSRWGSQYAEQIYISPEGAGNVNGSCEPKYVRVISQEAAIGGGNREQDTHLTCLKQEIDEHDLAGGDLEGIKRVNVNSKMPFQNEDPTADVGSRDNCLVAELSALKQQLSELSAKKKSACVDAVVDPELPAPKKNIGHFKAVYSSRKKQHLKGDHTSIPVAHQSDQKNDMNIKERRVTSTSISAKDQPKPKVLPNFESYIVEDEEGSGGYGTVYRAHQKDDGTLVAIKCPHANAPRHHVNNELRMLERFGGKNFIIKYLGSFKSASFDCFILEHVEHDRPEVLKKEIDLFQLQWYAYCLFKALASLHKQGIVHRDVKPGNFLFSRETNKGYLIDFNLAMDLYQKYKTVDKSKVEYNTSFDRFVLPSSKSVFFPSSTKFPSAKPLEVVNPLEAKNVKKKAASQRKVRNELNSWNKINSQGADGSGITSAKEVSTRTQSAERLREPLPCQGRKELISLLQEAMQSQKHEASRVPAPMRKRVAASPGNVDRLLISLTPMPLHATPTALSGGGVMKTKGDGKHKKEGPCAGTKGFRAPEVLFRSLHQGPKVDVWSAGVTLLYLMIGRSPFFGDPEQNIKDIAKLRGSEDLWEVAKLHNRESSFPEDLYERQSLTSINLQHWCRLNTKRRDFLDEIPNSLFDLVDKCLVVNPRLRISAEDALKHEFFASINESMRKQRSLRQAQGLDSRTNLFHAGERLAKPPTRVSLES</sequence>
<keyword evidence="10" id="KW-1185">Reference proteome</keyword>
<evidence type="ECO:0000256" key="2">
    <source>
        <dbReference type="ARBA" id="ARBA00022527"/>
    </source>
</evidence>
<dbReference type="AlphaFoldDB" id="A0AAV5I9D5"/>
<dbReference type="Proteomes" id="UP001054252">
    <property type="component" value="Unassembled WGS sequence"/>
</dbReference>
<dbReference type="GO" id="GO:0044773">
    <property type="term" value="P:mitotic DNA damage checkpoint signaling"/>
    <property type="evidence" value="ECO:0007669"/>
    <property type="project" value="TreeGrafter"/>
</dbReference>
<dbReference type="Pfam" id="PF00069">
    <property type="entry name" value="Pkinase"/>
    <property type="match status" value="2"/>
</dbReference>
<dbReference type="InterPro" id="IPR008271">
    <property type="entry name" value="Ser/Thr_kinase_AS"/>
</dbReference>
<keyword evidence="4" id="KW-0547">Nucleotide-binding</keyword>
<dbReference type="Gene3D" id="1.10.510.10">
    <property type="entry name" value="Transferase(Phosphotransferase) domain 1"/>
    <property type="match status" value="2"/>
</dbReference>
<evidence type="ECO:0000259" key="8">
    <source>
        <dbReference type="PROSITE" id="PS50011"/>
    </source>
</evidence>
<dbReference type="PANTHER" id="PTHR44167:SF23">
    <property type="entry name" value="CDC7 KINASE, ISOFORM A-RELATED"/>
    <property type="match status" value="1"/>
</dbReference>
<dbReference type="PROSITE" id="PS50011">
    <property type="entry name" value="PROTEIN_KINASE_DOM"/>
    <property type="match status" value="1"/>
</dbReference>
<proteinExistence type="predicted"/>
<keyword evidence="3" id="KW-0808">Transferase</keyword>
<evidence type="ECO:0000313" key="10">
    <source>
        <dbReference type="Proteomes" id="UP001054252"/>
    </source>
</evidence>
<evidence type="ECO:0000256" key="3">
    <source>
        <dbReference type="ARBA" id="ARBA00022679"/>
    </source>
</evidence>
<dbReference type="SUPFAM" id="SSF56112">
    <property type="entry name" value="Protein kinase-like (PK-like)"/>
    <property type="match status" value="1"/>
</dbReference>
<dbReference type="GO" id="GO:0005524">
    <property type="term" value="F:ATP binding"/>
    <property type="evidence" value="ECO:0007669"/>
    <property type="project" value="UniProtKB-KW"/>
</dbReference>
<name>A0AAV5I9D5_9ROSI</name>
<dbReference type="FunFam" id="1.10.510.10:FF:001893">
    <property type="entry name" value="Probable serine/threonine-protein kinase DDB_G0291918"/>
    <property type="match status" value="1"/>
</dbReference>
<dbReference type="FunFam" id="1.10.510.10:FF:001725">
    <property type="entry name" value="Kinase like protein"/>
    <property type="match status" value="1"/>
</dbReference>
<protein>
    <recommendedName>
        <fullName evidence="1">non-specific serine/threonine protein kinase</fullName>
        <ecNumber evidence="1">2.7.11.1</ecNumber>
    </recommendedName>
</protein>
<dbReference type="PROSITE" id="PS00108">
    <property type="entry name" value="PROTEIN_KINASE_ST"/>
    <property type="match status" value="1"/>
</dbReference>
<evidence type="ECO:0000256" key="7">
    <source>
        <dbReference type="SAM" id="MobiDB-lite"/>
    </source>
</evidence>
<dbReference type="PANTHER" id="PTHR44167">
    <property type="entry name" value="OVARIAN-SPECIFIC SERINE/THREONINE-PROTEIN KINASE LOK-RELATED"/>
    <property type="match status" value="1"/>
</dbReference>
<organism evidence="9 10">
    <name type="scientific">Rubroshorea leprosula</name>
    <dbReference type="NCBI Taxonomy" id="152421"/>
    <lineage>
        <taxon>Eukaryota</taxon>
        <taxon>Viridiplantae</taxon>
        <taxon>Streptophyta</taxon>
        <taxon>Embryophyta</taxon>
        <taxon>Tracheophyta</taxon>
        <taxon>Spermatophyta</taxon>
        <taxon>Magnoliopsida</taxon>
        <taxon>eudicotyledons</taxon>
        <taxon>Gunneridae</taxon>
        <taxon>Pentapetalae</taxon>
        <taxon>rosids</taxon>
        <taxon>malvids</taxon>
        <taxon>Malvales</taxon>
        <taxon>Dipterocarpaceae</taxon>
        <taxon>Rubroshorea</taxon>
    </lineage>
</organism>
<comment type="caution">
    <text evidence="9">The sequence shown here is derived from an EMBL/GenBank/DDBJ whole genome shotgun (WGS) entry which is preliminary data.</text>
</comment>
<dbReference type="InterPro" id="IPR000719">
    <property type="entry name" value="Prot_kinase_dom"/>
</dbReference>
<keyword evidence="5" id="KW-0418">Kinase</keyword>
<dbReference type="GO" id="GO:0005634">
    <property type="term" value="C:nucleus"/>
    <property type="evidence" value="ECO:0007669"/>
    <property type="project" value="TreeGrafter"/>
</dbReference>
<keyword evidence="2" id="KW-0723">Serine/threonine-protein kinase</keyword>
<keyword evidence="6" id="KW-0067">ATP-binding</keyword>
<dbReference type="GO" id="GO:0004674">
    <property type="term" value="F:protein serine/threonine kinase activity"/>
    <property type="evidence" value="ECO:0007669"/>
    <property type="project" value="UniProtKB-KW"/>
</dbReference>
<dbReference type="EC" id="2.7.11.1" evidence="1"/>
<accession>A0AAV5I9D5</accession>
<evidence type="ECO:0000256" key="5">
    <source>
        <dbReference type="ARBA" id="ARBA00022777"/>
    </source>
</evidence>
<evidence type="ECO:0000313" key="9">
    <source>
        <dbReference type="EMBL" id="GKU95630.1"/>
    </source>
</evidence>
<feature type="domain" description="Protein kinase" evidence="8">
    <location>
        <begin position="432"/>
        <end position="895"/>
    </location>
</feature>
<dbReference type="InterPro" id="IPR011009">
    <property type="entry name" value="Kinase-like_dom_sf"/>
</dbReference>